<keyword evidence="1" id="KW-0812">Transmembrane</keyword>
<dbReference type="Proteomes" id="UP001108029">
    <property type="component" value="Unassembled WGS sequence"/>
</dbReference>
<accession>A0A9Q3VYN7</accession>
<gene>
    <name evidence="2" type="ORF">LJ657_41515</name>
</gene>
<proteinExistence type="predicted"/>
<feature type="transmembrane region" description="Helical" evidence="1">
    <location>
        <begin position="40"/>
        <end position="58"/>
    </location>
</feature>
<dbReference type="AlphaFoldDB" id="A0A9Q3VYN7"/>
<keyword evidence="3" id="KW-1185">Reference proteome</keyword>
<reference evidence="2" key="1">
    <citation type="submission" date="2021-12" db="EMBL/GenBank/DDBJ databases">
        <authorList>
            <person name="Lee J.-H."/>
            <person name="Kim S.-B."/>
        </authorList>
    </citation>
    <scope>NUCLEOTIDE SEQUENCE</scope>
    <source>
        <strain evidence="2">NR30</strain>
    </source>
</reference>
<protein>
    <submittedName>
        <fullName evidence="2">Uncharacterized protein</fullName>
    </submittedName>
</protein>
<keyword evidence="1" id="KW-0472">Membrane</keyword>
<evidence type="ECO:0000256" key="1">
    <source>
        <dbReference type="SAM" id="Phobius"/>
    </source>
</evidence>
<sequence>MAVHHPASTALRSLRAAVFAAVCVTLAAAGHSLAGHPTPALWADGVGFATVFALGCPLAGRERSLTGICAAMAVVQAGLHMFFDATSLHTGPGMPTTPGVPGSVTASVTASVMTYHGADGRAMTAHAAAALVAAWWLRRGEAAVWSLLRQVATLARGSGLQWPVTVTLAEPPPDAVVRRRDARQRCMRQLLLRHAVTRRGPPARGPVTAPPR</sequence>
<dbReference type="EMBL" id="JAJSBI010000034">
    <property type="protein sequence ID" value="MCD9879935.1"/>
    <property type="molecule type" value="Genomic_DNA"/>
</dbReference>
<evidence type="ECO:0000313" key="2">
    <source>
        <dbReference type="EMBL" id="MCD9879935.1"/>
    </source>
</evidence>
<evidence type="ECO:0000313" key="3">
    <source>
        <dbReference type="Proteomes" id="UP001108029"/>
    </source>
</evidence>
<name>A0A9Q3VYN7_9ACTN</name>
<keyword evidence="1" id="KW-1133">Transmembrane helix</keyword>
<dbReference type="RefSeq" id="WP_232654881.1">
    <property type="nucleotide sequence ID" value="NZ_JAJSBI010000034.1"/>
</dbReference>
<organism evidence="2 3">
    <name type="scientific">Streptomyces guryensis</name>
    <dbReference type="NCBI Taxonomy" id="2886947"/>
    <lineage>
        <taxon>Bacteria</taxon>
        <taxon>Bacillati</taxon>
        <taxon>Actinomycetota</taxon>
        <taxon>Actinomycetes</taxon>
        <taxon>Kitasatosporales</taxon>
        <taxon>Streptomycetaceae</taxon>
        <taxon>Streptomyces</taxon>
    </lineage>
</organism>
<comment type="caution">
    <text evidence="2">The sequence shown here is derived from an EMBL/GenBank/DDBJ whole genome shotgun (WGS) entry which is preliminary data.</text>
</comment>